<dbReference type="RefSeq" id="WP_052217638.1">
    <property type="nucleotide sequence ID" value="NZ_LGTE01000008.1"/>
</dbReference>
<keyword evidence="8" id="KW-1185">Reference proteome</keyword>
<dbReference type="PANTHER" id="PTHR43420">
    <property type="entry name" value="ACETYLTRANSFERASE"/>
    <property type="match status" value="1"/>
</dbReference>
<comment type="similarity">
    <text evidence="1 5">Belongs to the acetyltransferase family. RimI subfamily.</text>
</comment>
<comment type="function">
    <text evidence="5">Acetylates the N-terminal alanine of ribosomal protein bS18.</text>
</comment>
<keyword evidence="3 7" id="KW-0808">Transferase</keyword>
<feature type="domain" description="N-acetyltransferase" evidence="6">
    <location>
        <begin position="2"/>
        <end position="147"/>
    </location>
</feature>
<accession>A0A0L6W3B8</accession>
<evidence type="ECO:0000256" key="3">
    <source>
        <dbReference type="ARBA" id="ARBA00022679"/>
    </source>
</evidence>
<protein>
    <recommendedName>
        <fullName evidence="5">[Ribosomal protein bS18]-alanine N-acetyltransferase</fullName>
        <ecNumber evidence="5">2.3.1.266</ecNumber>
    </recommendedName>
</protein>
<dbReference type="PANTHER" id="PTHR43420:SF44">
    <property type="entry name" value="ACETYLTRANSFERASE YPEA"/>
    <property type="match status" value="1"/>
</dbReference>
<dbReference type="EMBL" id="LGTE01000008">
    <property type="protein sequence ID" value="KNZ69888.1"/>
    <property type="molecule type" value="Genomic_DNA"/>
</dbReference>
<dbReference type="GO" id="GO:0008999">
    <property type="term" value="F:protein-N-terminal-alanine acetyltransferase activity"/>
    <property type="evidence" value="ECO:0007669"/>
    <property type="project" value="UniProtKB-EC"/>
</dbReference>
<dbReference type="SUPFAM" id="SSF55729">
    <property type="entry name" value="Acyl-CoA N-acyltransferases (Nat)"/>
    <property type="match status" value="1"/>
</dbReference>
<keyword evidence="2 5" id="KW-0963">Cytoplasm</keyword>
<comment type="catalytic activity">
    <reaction evidence="5">
        <text>N-terminal L-alanyl-[ribosomal protein bS18] + acetyl-CoA = N-terminal N(alpha)-acetyl-L-alanyl-[ribosomal protein bS18] + CoA + H(+)</text>
        <dbReference type="Rhea" id="RHEA:43756"/>
        <dbReference type="Rhea" id="RHEA-COMP:10676"/>
        <dbReference type="Rhea" id="RHEA-COMP:10677"/>
        <dbReference type="ChEBI" id="CHEBI:15378"/>
        <dbReference type="ChEBI" id="CHEBI:57287"/>
        <dbReference type="ChEBI" id="CHEBI:57288"/>
        <dbReference type="ChEBI" id="CHEBI:64718"/>
        <dbReference type="ChEBI" id="CHEBI:83683"/>
        <dbReference type="EC" id="2.3.1.266"/>
    </reaction>
</comment>
<evidence type="ECO:0000259" key="6">
    <source>
        <dbReference type="PROSITE" id="PS51186"/>
    </source>
</evidence>
<comment type="caution">
    <text evidence="7">The sequence shown here is derived from an EMBL/GenBank/DDBJ whole genome shotgun (WGS) entry which is preliminary data.</text>
</comment>
<sequence>MKRLAAMTCAHLDEVLAIERVSFPTPWTKAAFTHEIMNNEFACYIVALDGNKVIGYCGMWVIVDEAHITTLAVHPDYRRQGIAREMLKEMCNEALYRGCRRMTLEVRLSNHGAIKLYEKVGFVSCGLRPGYYTDTKEDAIIMWKDNLKEV</sequence>
<dbReference type="Gene3D" id="3.40.630.30">
    <property type="match status" value="1"/>
</dbReference>
<reference evidence="8" key="1">
    <citation type="submission" date="2015-07" db="EMBL/GenBank/DDBJ databases">
        <title>Complete Genome of Thermincola ferriacetica strain Z-0001T.</title>
        <authorList>
            <person name="Lusk B."/>
            <person name="Badalamenti J.P."/>
            <person name="Parameswaran P."/>
            <person name="Bond D.R."/>
            <person name="Torres C.I."/>
        </authorList>
    </citation>
    <scope>NUCLEOTIDE SEQUENCE [LARGE SCALE GENOMIC DNA]</scope>
    <source>
        <strain evidence="8">Z-0001</strain>
    </source>
</reference>
<evidence type="ECO:0000313" key="8">
    <source>
        <dbReference type="Proteomes" id="UP000037175"/>
    </source>
</evidence>
<dbReference type="InterPro" id="IPR000182">
    <property type="entry name" value="GNAT_dom"/>
</dbReference>
<dbReference type="NCBIfam" id="TIGR01575">
    <property type="entry name" value="rimI"/>
    <property type="match status" value="1"/>
</dbReference>
<evidence type="ECO:0000256" key="5">
    <source>
        <dbReference type="RuleBase" id="RU363094"/>
    </source>
</evidence>
<dbReference type="AlphaFoldDB" id="A0A0L6W3B8"/>
<dbReference type="PATRIC" id="fig|281456.6.peg.1602"/>
<gene>
    <name evidence="7" type="ORF">Tfer_1500</name>
</gene>
<dbReference type="EC" id="2.3.1.266" evidence="5"/>
<name>A0A0L6W3B8_9FIRM</name>
<dbReference type="Pfam" id="PF00583">
    <property type="entry name" value="Acetyltransf_1"/>
    <property type="match status" value="1"/>
</dbReference>
<evidence type="ECO:0000313" key="7">
    <source>
        <dbReference type="EMBL" id="KNZ69888.1"/>
    </source>
</evidence>
<dbReference type="InterPro" id="IPR006464">
    <property type="entry name" value="AcTrfase_RimI/Ard1"/>
</dbReference>
<dbReference type="PROSITE" id="PS51186">
    <property type="entry name" value="GNAT"/>
    <property type="match status" value="1"/>
</dbReference>
<evidence type="ECO:0000256" key="1">
    <source>
        <dbReference type="ARBA" id="ARBA00005395"/>
    </source>
</evidence>
<proteinExistence type="inferred from homology"/>
<organism evidence="7 8">
    <name type="scientific">Thermincola ferriacetica</name>
    <dbReference type="NCBI Taxonomy" id="281456"/>
    <lineage>
        <taxon>Bacteria</taxon>
        <taxon>Bacillati</taxon>
        <taxon>Bacillota</taxon>
        <taxon>Clostridia</taxon>
        <taxon>Eubacteriales</taxon>
        <taxon>Thermincolaceae</taxon>
        <taxon>Thermincola</taxon>
    </lineage>
</organism>
<dbReference type="Proteomes" id="UP000037175">
    <property type="component" value="Unassembled WGS sequence"/>
</dbReference>
<comment type="subcellular location">
    <subcellularLocation>
        <location evidence="5">Cytoplasm</location>
    </subcellularLocation>
</comment>
<evidence type="ECO:0000256" key="4">
    <source>
        <dbReference type="ARBA" id="ARBA00023315"/>
    </source>
</evidence>
<dbReference type="CDD" id="cd04301">
    <property type="entry name" value="NAT_SF"/>
    <property type="match status" value="1"/>
</dbReference>
<keyword evidence="4" id="KW-0012">Acyltransferase</keyword>
<dbReference type="GO" id="GO:0005737">
    <property type="term" value="C:cytoplasm"/>
    <property type="evidence" value="ECO:0007669"/>
    <property type="project" value="UniProtKB-SubCell"/>
</dbReference>
<evidence type="ECO:0000256" key="2">
    <source>
        <dbReference type="ARBA" id="ARBA00022490"/>
    </source>
</evidence>
<dbReference type="InterPro" id="IPR050680">
    <property type="entry name" value="YpeA/RimI_acetyltransf"/>
</dbReference>
<dbReference type="InterPro" id="IPR016181">
    <property type="entry name" value="Acyl_CoA_acyltransferase"/>
</dbReference>